<proteinExistence type="predicted"/>
<evidence type="ECO:0000313" key="2">
    <source>
        <dbReference type="Proteomes" id="UP000308181"/>
    </source>
</evidence>
<dbReference type="Proteomes" id="UP000308181">
    <property type="component" value="Unassembled WGS sequence"/>
</dbReference>
<keyword evidence="2" id="KW-1185">Reference proteome</keyword>
<dbReference type="EMBL" id="SWBP01000002">
    <property type="protein sequence ID" value="TKB99147.1"/>
    <property type="molecule type" value="Genomic_DNA"/>
</dbReference>
<accession>A0A4U1C296</accession>
<name>A0A4U1C296_9SPHI</name>
<reference evidence="1 2" key="1">
    <citation type="submission" date="2019-04" db="EMBL/GenBank/DDBJ databases">
        <title>Pedobacter sp. AR-3-17 sp. nov., isolated from Arctic soil.</title>
        <authorList>
            <person name="Dahal R.H."/>
            <person name="Kim D.-U."/>
        </authorList>
    </citation>
    <scope>NUCLEOTIDE SEQUENCE [LARGE SCALE GENOMIC DNA]</scope>
    <source>
        <strain evidence="1 2">AR-3-17</strain>
    </source>
</reference>
<comment type="caution">
    <text evidence="1">The sequence shown here is derived from an EMBL/GenBank/DDBJ whole genome shotgun (WGS) entry which is preliminary data.</text>
</comment>
<dbReference type="OrthoDB" id="9878040at2"/>
<evidence type="ECO:0000313" key="1">
    <source>
        <dbReference type="EMBL" id="TKB99147.1"/>
    </source>
</evidence>
<sequence>MTDLLLLQLTKVLPSLNVPILVAKGKLKYHNNNTIYKINDLGDKGLIVIKELDDEGYEFVLSNRKEFAAAGSALLEIFYLCKTNNAILIVDEEEILIRDFANKLQVRTSTLDEFNQVTVNNKEYFEFINEMKKDKQRLNL</sequence>
<gene>
    <name evidence="1" type="ORF">FA046_08550</name>
</gene>
<dbReference type="AlphaFoldDB" id="A0A4U1C296"/>
<organism evidence="1 2">
    <name type="scientific">Pedobacter cryophilus</name>
    <dbReference type="NCBI Taxonomy" id="2571271"/>
    <lineage>
        <taxon>Bacteria</taxon>
        <taxon>Pseudomonadati</taxon>
        <taxon>Bacteroidota</taxon>
        <taxon>Sphingobacteriia</taxon>
        <taxon>Sphingobacteriales</taxon>
        <taxon>Sphingobacteriaceae</taxon>
        <taxon>Pedobacter</taxon>
    </lineage>
</organism>
<dbReference type="RefSeq" id="WP_136825958.1">
    <property type="nucleotide sequence ID" value="NZ_SWBP01000002.1"/>
</dbReference>
<protein>
    <submittedName>
        <fullName evidence="1">Uncharacterized protein</fullName>
    </submittedName>
</protein>